<sequence>MDLKWQLALLNMRAKRYFQRTDKKITINGSDTAGYDKTKVECFNFHKMRHFAKECRSPWNQESRPRNQDCSRKTVNVEDTSSKAMVEIDEAGFDWSYMADDEAPTNMALMAFSNSKVQNSKTCSNTCLKSFETLKTQYDNLRIEFNKSEFDLATYKRGLASLEEQLVFYKKNEVMFCDQITVLKDASFRDSEINALNLQIEKLKKEKENLGFASYNVVTPPPIGLFAPSSIDLSNSGLEEFQHPEFKGFGPKDSKSVYGNRVTSAIGKQGINVVKSSTCWVWRPKVKVQDHVSKNSGSYICKRLDYVDPDDRLKSVMAWVSKKTNYLVFDLQGDPQDALNDQGYFDNRCSRHMIRNISYLTDFKEHDGGYVAFGGGAKSGKITGKGTIKTGKLDFEDAYFVKELKSTKDETSRILKRFIIEIENLVDKKVKIIRCDNGTKFKNRVMNEFRKEKGTKREYSVAKTPQQNKVAE</sequence>
<gene>
    <name evidence="2" type="ORF">Tci_631120</name>
</gene>
<keyword evidence="1" id="KW-0175">Coiled coil</keyword>
<reference evidence="2" key="1">
    <citation type="journal article" date="2019" name="Sci. Rep.">
        <title>Draft genome of Tanacetum cinerariifolium, the natural source of mosquito coil.</title>
        <authorList>
            <person name="Yamashiro T."/>
            <person name="Shiraishi A."/>
            <person name="Satake H."/>
            <person name="Nakayama K."/>
        </authorList>
    </citation>
    <scope>NUCLEOTIDE SEQUENCE</scope>
</reference>
<proteinExistence type="predicted"/>
<dbReference type="InterPro" id="IPR036397">
    <property type="entry name" value="RNaseH_sf"/>
</dbReference>
<dbReference type="GO" id="GO:0003676">
    <property type="term" value="F:nucleic acid binding"/>
    <property type="evidence" value="ECO:0007669"/>
    <property type="project" value="InterPro"/>
</dbReference>
<dbReference type="SUPFAM" id="SSF53098">
    <property type="entry name" value="Ribonuclease H-like"/>
    <property type="match status" value="1"/>
</dbReference>
<feature type="coiled-coil region" evidence="1">
    <location>
        <begin position="152"/>
        <end position="213"/>
    </location>
</feature>
<dbReference type="AlphaFoldDB" id="A0A699JXA1"/>
<dbReference type="InterPro" id="IPR012337">
    <property type="entry name" value="RNaseH-like_sf"/>
</dbReference>
<dbReference type="PANTHER" id="PTHR42648:SF32">
    <property type="entry name" value="RIBONUCLEASE H-LIKE DOMAIN, GAG-PRE-INTEGRASE DOMAIN PROTEIN-RELATED"/>
    <property type="match status" value="1"/>
</dbReference>
<accession>A0A699JXA1</accession>
<dbReference type="PANTHER" id="PTHR42648">
    <property type="entry name" value="TRANSPOSASE, PUTATIVE-RELATED"/>
    <property type="match status" value="1"/>
</dbReference>
<dbReference type="EMBL" id="BKCJ010451228">
    <property type="protein sequence ID" value="GFA59148.1"/>
    <property type="molecule type" value="Genomic_DNA"/>
</dbReference>
<organism evidence="2">
    <name type="scientific">Tanacetum cinerariifolium</name>
    <name type="common">Dalmatian daisy</name>
    <name type="synonym">Chrysanthemum cinerariifolium</name>
    <dbReference type="NCBI Taxonomy" id="118510"/>
    <lineage>
        <taxon>Eukaryota</taxon>
        <taxon>Viridiplantae</taxon>
        <taxon>Streptophyta</taxon>
        <taxon>Embryophyta</taxon>
        <taxon>Tracheophyta</taxon>
        <taxon>Spermatophyta</taxon>
        <taxon>Magnoliopsida</taxon>
        <taxon>eudicotyledons</taxon>
        <taxon>Gunneridae</taxon>
        <taxon>Pentapetalae</taxon>
        <taxon>asterids</taxon>
        <taxon>campanulids</taxon>
        <taxon>Asterales</taxon>
        <taxon>Asteraceae</taxon>
        <taxon>Asteroideae</taxon>
        <taxon>Anthemideae</taxon>
        <taxon>Anthemidinae</taxon>
        <taxon>Tanacetum</taxon>
    </lineage>
</organism>
<dbReference type="Gene3D" id="3.30.420.10">
    <property type="entry name" value="Ribonuclease H-like superfamily/Ribonuclease H"/>
    <property type="match status" value="1"/>
</dbReference>
<protein>
    <submittedName>
        <fullName evidence="2">Putative ribonuclease H-like domain-containing protein</fullName>
    </submittedName>
</protein>
<comment type="caution">
    <text evidence="2">The sequence shown here is derived from an EMBL/GenBank/DDBJ whole genome shotgun (WGS) entry which is preliminary data.</text>
</comment>
<name>A0A699JXA1_TANCI</name>
<evidence type="ECO:0000313" key="2">
    <source>
        <dbReference type="EMBL" id="GFA59148.1"/>
    </source>
</evidence>
<dbReference type="InterPro" id="IPR039537">
    <property type="entry name" value="Retrotran_Ty1/copia-like"/>
</dbReference>
<evidence type="ECO:0000256" key="1">
    <source>
        <dbReference type="SAM" id="Coils"/>
    </source>
</evidence>